<dbReference type="EMBL" id="JAPDOG010000001">
    <property type="protein sequence ID" value="MCW3780354.1"/>
    <property type="molecule type" value="Genomic_DNA"/>
</dbReference>
<comment type="caution">
    <text evidence="2">The sequence shown here is derived from an EMBL/GenBank/DDBJ whole genome shotgun (WGS) entry which is preliminary data.</text>
</comment>
<protein>
    <recommendedName>
        <fullName evidence="1">PRTase-CE domain-containing protein</fullName>
    </recommendedName>
</protein>
<dbReference type="InterPro" id="IPR056920">
    <property type="entry name" value="PRTase-CE"/>
</dbReference>
<evidence type="ECO:0000313" key="3">
    <source>
        <dbReference type="Proteomes" id="UP001207582"/>
    </source>
</evidence>
<gene>
    <name evidence="2" type="ORF">OM960_01990</name>
</gene>
<dbReference type="RefSeq" id="WP_264770917.1">
    <property type="nucleotide sequence ID" value="NZ_JAPDOG010000001.1"/>
</dbReference>
<sequence length="348" mass="38868">MAEREDLLASIAATTADYREGDLPAPTPAHVERWINQFDAAVQIPILREMDHVLKKTYFSRARTAKFLAGLFQTKKLVGDDPCAFWKGVKFLDIQGGGASQTQMIALFSKLLEANCGFEASECGKNAEVFLYIDDATFTGNRVKQDIEKWIAGDAPAKATVHIVMIAMHTGARYYAEQHNKGNILKAAKDAGKDITFHWWCELDLENQRAHTDSSDVLRPVRIPDDPAVAEYVGAMTYKPHLRTPGQVGGKGIFSSDEARQLLEEEFLKAGVRIRQMCPNLNKYQRPLGNMLLETLGFGSLIVTFRNCPNNAPLALWAGDPWHPLFPRTTNSDTSMKRFMAMLAKDVF</sequence>
<evidence type="ECO:0000313" key="2">
    <source>
        <dbReference type="EMBL" id="MCW3780354.1"/>
    </source>
</evidence>
<reference evidence="2 3" key="1">
    <citation type="submission" date="2022-10" db="EMBL/GenBank/DDBJ databases">
        <title>Defluviimonas sp. CAU 1641 isolated from mud.</title>
        <authorList>
            <person name="Kim W."/>
        </authorList>
    </citation>
    <scope>NUCLEOTIDE SEQUENCE [LARGE SCALE GENOMIC DNA]</scope>
    <source>
        <strain evidence="2 3">CAU 1641</strain>
    </source>
</reference>
<feature type="domain" description="PRTase-CE" evidence="1">
    <location>
        <begin position="31"/>
        <end position="328"/>
    </location>
</feature>
<keyword evidence="3" id="KW-1185">Reference proteome</keyword>
<dbReference type="Pfam" id="PF24390">
    <property type="entry name" value="PRTase-CE"/>
    <property type="match status" value="1"/>
</dbReference>
<accession>A0ABT3IYR6</accession>
<dbReference type="Proteomes" id="UP001207582">
    <property type="component" value="Unassembled WGS sequence"/>
</dbReference>
<name>A0ABT3IYR6_9RHOB</name>
<evidence type="ECO:0000259" key="1">
    <source>
        <dbReference type="Pfam" id="PF24390"/>
    </source>
</evidence>
<organism evidence="2 3">
    <name type="scientific">Defluviimonas salinarum</name>
    <dbReference type="NCBI Taxonomy" id="2992147"/>
    <lineage>
        <taxon>Bacteria</taxon>
        <taxon>Pseudomonadati</taxon>
        <taxon>Pseudomonadota</taxon>
        <taxon>Alphaproteobacteria</taxon>
        <taxon>Rhodobacterales</taxon>
        <taxon>Paracoccaceae</taxon>
        <taxon>Albidovulum</taxon>
    </lineage>
</organism>
<proteinExistence type="predicted"/>